<reference evidence="1" key="1">
    <citation type="submission" date="2020-04" db="EMBL/GenBank/DDBJ databases">
        <authorList>
            <person name="Chiriac C."/>
            <person name="Salcher M."/>
            <person name="Ghai R."/>
            <person name="Kavagutti S V."/>
        </authorList>
    </citation>
    <scope>NUCLEOTIDE SEQUENCE</scope>
</reference>
<name>A0A6J5LTU8_9CAUD</name>
<evidence type="ECO:0000313" key="1">
    <source>
        <dbReference type="EMBL" id="CAB4136436.1"/>
    </source>
</evidence>
<protein>
    <submittedName>
        <fullName evidence="1">Uncharacterized protein</fullName>
    </submittedName>
</protein>
<proteinExistence type="predicted"/>
<organism evidence="1">
    <name type="scientific">uncultured Caudovirales phage</name>
    <dbReference type="NCBI Taxonomy" id="2100421"/>
    <lineage>
        <taxon>Viruses</taxon>
        <taxon>Duplodnaviria</taxon>
        <taxon>Heunggongvirae</taxon>
        <taxon>Uroviricota</taxon>
        <taxon>Caudoviricetes</taxon>
        <taxon>Peduoviridae</taxon>
        <taxon>Maltschvirus</taxon>
        <taxon>Maltschvirus maltsch</taxon>
    </lineage>
</organism>
<evidence type="ECO:0000313" key="2">
    <source>
        <dbReference type="EMBL" id="CAB4172971.1"/>
    </source>
</evidence>
<gene>
    <name evidence="1" type="ORF">UFOVP309_6</name>
    <name evidence="2" type="ORF">UFOVP946_13</name>
</gene>
<sequence length="75" mass="9045">MKQTAVEWLIEELVNQKFVKIDKLSTYYNYATTFELLCENARRMEKEQITNAWIATDNQLQRIAAEQYYNETFNK</sequence>
<accession>A0A6J5LTU8</accession>
<dbReference type="EMBL" id="LR796897">
    <property type="protein sequence ID" value="CAB4172971.1"/>
    <property type="molecule type" value="Genomic_DNA"/>
</dbReference>
<dbReference type="EMBL" id="LR796320">
    <property type="protein sequence ID" value="CAB4136436.1"/>
    <property type="molecule type" value="Genomic_DNA"/>
</dbReference>